<keyword evidence="2" id="KW-1185">Reference proteome</keyword>
<proteinExistence type="predicted"/>
<sequence length="86" mass="9785">MTRLSTTMTCGFLCRAQFGMEGMESPRSLASPLRRLWLGLRTLVLRQQNHLAIHFIGGLKFFDDYFEDLLQALGSSFKDFLASPRA</sequence>
<accession>A0A7T8KBB8</accession>
<evidence type="ECO:0000313" key="1">
    <source>
        <dbReference type="EMBL" id="QQP52420.1"/>
    </source>
</evidence>
<dbReference type="Proteomes" id="UP000595437">
    <property type="component" value="Chromosome 3"/>
</dbReference>
<evidence type="ECO:0000313" key="2">
    <source>
        <dbReference type="Proteomes" id="UP000595437"/>
    </source>
</evidence>
<reference evidence="2" key="1">
    <citation type="submission" date="2021-01" db="EMBL/GenBank/DDBJ databases">
        <title>Caligus Genome Assembly.</title>
        <authorList>
            <person name="Gallardo-Escarate C."/>
        </authorList>
    </citation>
    <scope>NUCLEOTIDE SEQUENCE [LARGE SCALE GENOMIC DNA]</scope>
</reference>
<dbReference type="AlphaFoldDB" id="A0A7T8KBB8"/>
<gene>
    <name evidence="1" type="ORF">FKW44_004575</name>
</gene>
<name>A0A7T8KBB8_CALRO</name>
<protein>
    <submittedName>
        <fullName evidence="1">Uncharacterized protein</fullName>
    </submittedName>
</protein>
<dbReference type="EMBL" id="CP045892">
    <property type="protein sequence ID" value="QQP52420.1"/>
    <property type="molecule type" value="Genomic_DNA"/>
</dbReference>
<organism evidence="1 2">
    <name type="scientific">Caligus rogercresseyi</name>
    <name type="common">Sea louse</name>
    <dbReference type="NCBI Taxonomy" id="217165"/>
    <lineage>
        <taxon>Eukaryota</taxon>
        <taxon>Metazoa</taxon>
        <taxon>Ecdysozoa</taxon>
        <taxon>Arthropoda</taxon>
        <taxon>Crustacea</taxon>
        <taxon>Multicrustacea</taxon>
        <taxon>Hexanauplia</taxon>
        <taxon>Copepoda</taxon>
        <taxon>Siphonostomatoida</taxon>
        <taxon>Caligidae</taxon>
        <taxon>Caligus</taxon>
    </lineage>
</organism>